<name>A0A6P1SY15_9RHOB</name>
<proteinExistence type="predicted"/>
<dbReference type="EMBL" id="CP046620">
    <property type="protein sequence ID" value="QHQ34381.1"/>
    <property type="molecule type" value="Genomic_DNA"/>
</dbReference>
<dbReference type="KEGG" id="amaq:GO499_03865"/>
<dbReference type="Proteomes" id="UP000464495">
    <property type="component" value="Chromosome"/>
</dbReference>
<dbReference type="AlphaFoldDB" id="A0A6P1SY15"/>
<sequence>MDDGTIEAKLAALGLELPPECPPRASFVKYRLWNGLLVLSGQICEWCGEPRWLGPVTEETSVEEMQKAAQMCALNLLFCAREALGSLDRVDQVLRLGGFVNAEPGYGRGPAIIDGASNLFIDIFGERGRHARTAVCVSSLPVNAAVEVDALIAVS</sequence>
<feature type="domain" description="Endoribonuclease L-PSP/chorismate mutase-like" evidence="1">
    <location>
        <begin position="7"/>
        <end position="146"/>
    </location>
</feature>
<dbReference type="RefSeq" id="WP_161860952.1">
    <property type="nucleotide sequence ID" value="NZ_CP046620.1"/>
</dbReference>
<dbReference type="PANTHER" id="PTHR43760:SF1">
    <property type="entry name" value="ENDORIBONUCLEASE L-PSP_CHORISMATE MUTASE-LIKE DOMAIN-CONTAINING PROTEIN"/>
    <property type="match status" value="1"/>
</dbReference>
<keyword evidence="3" id="KW-1185">Reference proteome</keyword>
<evidence type="ECO:0000313" key="2">
    <source>
        <dbReference type="EMBL" id="QHQ34381.1"/>
    </source>
</evidence>
<dbReference type="Pfam" id="PF14588">
    <property type="entry name" value="YjgF_endoribonc"/>
    <property type="match status" value="1"/>
</dbReference>
<evidence type="ECO:0000259" key="1">
    <source>
        <dbReference type="Pfam" id="PF14588"/>
    </source>
</evidence>
<dbReference type="Gene3D" id="3.30.1330.40">
    <property type="entry name" value="RutC-like"/>
    <property type="match status" value="1"/>
</dbReference>
<dbReference type="InterPro" id="IPR035959">
    <property type="entry name" value="RutC-like_sf"/>
</dbReference>
<organism evidence="2 3">
    <name type="scientific">Algicella marina</name>
    <dbReference type="NCBI Taxonomy" id="2683284"/>
    <lineage>
        <taxon>Bacteria</taxon>
        <taxon>Pseudomonadati</taxon>
        <taxon>Pseudomonadota</taxon>
        <taxon>Alphaproteobacteria</taxon>
        <taxon>Rhodobacterales</taxon>
        <taxon>Paracoccaceae</taxon>
        <taxon>Algicella</taxon>
    </lineage>
</organism>
<protein>
    <submittedName>
        <fullName evidence="2">RidA family protein</fullName>
    </submittedName>
</protein>
<dbReference type="CDD" id="cd02199">
    <property type="entry name" value="YjgF_YER057c_UK114_like_1"/>
    <property type="match status" value="1"/>
</dbReference>
<dbReference type="InterPro" id="IPR013813">
    <property type="entry name" value="Endoribo_LPSP/chorism_mut-like"/>
</dbReference>
<gene>
    <name evidence="2" type="ORF">GO499_03865</name>
</gene>
<dbReference type="PANTHER" id="PTHR43760">
    <property type="entry name" value="ENDORIBONUCLEASE-RELATED"/>
    <property type="match status" value="1"/>
</dbReference>
<accession>A0A6P1SY15</accession>
<dbReference type="SUPFAM" id="SSF55298">
    <property type="entry name" value="YjgF-like"/>
    <property type="match status" value="1"/>
</dbReference>
<reference evidence="2 3" key="1">
    <citation type="submission" date="2019-12" db="EMBL/GenBank/DDBJ databases">
        <title>Complete genome sequence of Algicella marina strain 9Alg 56(T) isolated from the red alga Tichocarpus crinitus.</title>
        <authorList>
            <person name="Kim S.-G."/>
            <person name="Nedashkovskaya O.I."/>
        </authorList>
    </citation>
    <scope>NUCLEOTIDE SEQUENCE [LARGE SCALE GENOMIC DNA]</scope>
    <source>
        <strain evidence="2 3">9Alg 56</strain>
    </source>
</reference>
<evidence type="ECO:0000313" key="3">
    <source>
        <dbReference type="Proteomes" id="UP000464495"/>
    </source>
</evidence>